<dbReference type="GO" id="GO:0009316">
    <property type="term" value="C:3-isopropylmalate dehydratase complex"/>
    <property type="evidence" value="ECO:0007669"/>
    <property type="project" value="InterPro"/>
</dbReference>
<evidence type="ECO:0000313" key="13">
    <source>
        <dbReference type="Proteomes" id="UP000293398"/>
    </source>
</evidence>
<dbReference type="PANTHER" id="PTHR43345">
    <property type="entry name" value="3-ISOPROPYLMALATE DEHYDRATASE SMALL SUBUNIT 2-RELATED-RELATED"/>
    <property type="match status" value="1"/>
</dbReference>
<dbReference type="FunFam" id="3.20.19.10:FF:000003">
    <property type="entry name" value="3-isopropylmalate dehydratase small subunit"/>
    <property type="match status" value="1"/>
</dbReference>
<dbReference type="InterPro" id="IPR004431">
    <property type="entry name" value="3-IsopropMal_deHydase_ssu"/>
</dbReference>
<evidence type="ECO:0000313" key="12">
    <source>
        <dbReference type="EMBL" id="RZT94629.1"/>
    </source>
</evidence>
<dbReference type="OrthoDB" id="9777465at2"/>
<sequence>MQAFTTLNAVALPLARANVDTDQIVPARYLQKPRSDDFGHYLFRDLRNRPARDEASRFVLDLPAYHKAQIMVARDNFGCGSSREHAVWALYDYGFRVGIAPSFGDIFYGNALKNGFLPIVLRKEDVDHLLAVCEAEPGLRLQVDLQAQHVRAPDGSCYTFDIDGFARHCLLQGLDEIDYTLASADRIAEFEHRHRTW</sequence>
<dbReference type="GO" id="GO:0003861">
    <property type="term" value="F:3-isopropylmalate dehydratase activity"/>
    <property type="evidence" value="ECO:0007669"/>
    <property type="project" value="UniProtKB-UniRule"/>
</dbReference>
<keyword evidence="13" id="KW-1185">Reference proteome</keyword>
<dbReference type="CDD" id="cd01577">
    <property type="entry name" value="IPMI_Swivel"/>
    <property type="match status" value="1"/>
</dbReference>
<dbReference type="InterPro" id="IPR015928">
    <property type="entry name" value="Aconitase/3IPM_dehydase_swvl"/>
</dbReference>
<dbReference type="EMBL" id="SHKO01000002">
    <property type="protein sequence ID" value="RZT94629.1"/>
    <property type="molecule type" value="Genomic_DNA"/>
</dbReference>
<dbReference type="SUPFAM" id="SSF52016">
    <property type="entry name" value="LeuD/IlvD-like"/>
    <property type="match status" value="1"/>
</dbReference>
<dbReference type="InterPro" id="IPR033940">
    <property type="entry name" value="IPMI_Swivel"/>
</dbReference>
<comment type="subunit">
    <text evidence="5 10">Heterodimer of LeuC and LeuD.</text>
</comment>
<dbReference type="Gene3D" id="3.20.19.10">
    <property type="entry name" value="Aconitase, domain 4"/>
    <property type="match status" value="1"/>
</dbReference>
<evidence type="ECO:0000256" key="6">
    <source>
        <dbReference type="ARBA" id="ARBA00022430"/>
    </source>
</evidence>
<comment type="function">
    <text evidence="2 10">Catalyzes the isomerization between 2-isopropylmalate and 3-isopropylmalate, via the formation of 2-isopropylmaleate.</text>
</comment>
<evidence type="ECO:0000256" key="3">
    <source>
        <dbReference type="ARBA" id="ARBA00004729"/>
    </source>
</evidence>
<protein>
    <recommendedName>
        <fullName evidence="10">3-isopropylmalate dehydratase small subunit</fullName>
        <ecNumber evidence="10">4.2.1.33</ecNumber>
    </recommendedName>
    <alternativeName>
        <fullName evidence="10">Alpha-IPM isomerase</fullName>
        <shortName evidence="10">IPMI</shortName>
    </alternativeName>
    <alternativeName>
        <fullName evidence="10">Isopropylmalate isomerase</fullName>
    </alternativeName>
</protein>
<dbReference type="RefSeq" id="WP_130304413.1">
    <property type="nucleotide sequence ID" value="NZ_SHKO01000002.1"/>
</dbReference>
<name>A0A4V2FSK6_9BURK</name>
<accession>A0A4V2FSK6</accession>
<dbReference type="InterPro" id="IPR050075">
    <property type="entry name" value="LeuD"/>
</dbReference>
<comment type="pathway">
    <text evidence="3 10">Amino-acid biosynthesis; L-leucine biosynthesis; L-leucine from 3-methyl-2-oxobutanoate: step 2/4.</text>
</comment>
<evidence type="ECO:0000256" key="2">
    <source>
        <dbReference type="ARBA" id="ARBA00002695"/>
    </source>
</evidence>
<evidence type="ECO:0000256" key="4">
    <source>
        <dbReference type="ARBA" id="ARBA00009845"/>
    </source>
</evidence>
<dbReference type="Proteomes" id="UP000293398">
    <property type="component" value="Unassembled WGS sequence"/>
</dbReference>
<keyword evidence="9 10" id="KW-0100">Branched-chain amino acid biosynthesis</keyword>
<gene>
    <name evidence="10" type="primary">leuD</name>
    <name evidence="12" type="ORF">EV681_3050</name>
</gene>
<comment type="catalytic activity">
    <reaction evidence="1 10">
        <text>(2R,3S)-3-isopropylmalate = (2S)-2-isopropylmalate</text>
        <dbReference type="Rhea" id="RHEA:32287"/>
        <dbReference type="ChEBI" id="CHEBI:1178"/>
        <dbReference type="ChEBI" id="CHEBI:35121"/>
        <dbReference type="EC" id="4.2.1.33"/>
    </reaction>
</comment>
<comment type="caution">
    <text evidence="12">The sequence shown here is derived from an EMBL/GenBank/DDBJ whole genome shotgun (WGS) entry which is preliminary data.</text>
</comment>
<feature type="domain" description="Aconitase A/isopropylmalate dehydratase small subunit swivel" evidence="11">
    <location>
        <begin position="1"/>
        <end position="123"/>
    </location>
</feature>
<dbReference type="UniPathway" id="UPA00048">
    <property type="reaction ID" value="UER00071"/>
</dbReference>
<dbReference type="InterPro" id="IPR000573">
    <property type="entry name" value="AconitaseA/IPMdHydase_ssu_swvl"/>
</dbReference>
<dbReference type="PANTHER" id="PTHR43345:SF5">
    <property type="entry name" value="3-ISOPROPYLMALATE DEHYDRATASE SMALL SUBUNIT"/>
    <property type="match status" value="1"/>
</dbReference>
<evidence type="ECO:0000256" key="7">
    <source>
        <dbReference type="ARBA" id="ARBA00022605"/>
    </source>
</evidence>
<evidence type="ECO:0000256" key="8">
    <source>
        <dbReference type="ARBA" id="ARBA00023239"/>
    </source>
</evidence>
<proteinExistence type="inferred from homology"/>
<evidence type="ECO:0000256" key="9">
    <source>
        <dbReference type="ARBA" id="ARBA00023304"/>
    </source>
</evidence>
<keyword evidence="8 10" id="KW-0456">Lyase</keyword>
<dbReference type="NCBIfam" id="NF002458">
    <property type="entry name" value="PRK01641.1"/>
    <property type="match status" value="1"/>
</dbReference>
<keyword evidence="6 10" id="KW-0432">Leucine biosynthesis</keyword>
<dbReference type="NCBIfam" id="TIGR00171">
    <property type="entry name" value="leuD"/>
    <property type="match status" value="1"/>
</dbReference>
<evidence type="ECO:0000259" key="11">
    <source>
        <dbReference type="Pfam" id="PF00694"/>
    </source>
</evidence>
<reference evidence="12 13" key="1">
    <citation type="submission" date="2019-02" db="EMBL/GenBank/DDBJ databases">
        <title>Genomic Encyclopedia of Type Strains, Phase IV (KMG-IV): sequencing the most valuable type-strain genomes for metagenomic binning, comparative biology and taxonomic classification.</title>
        <authorList>
            <person name="Goeker M."/>
        </authorList>
    </citation>
    <scope>NUCLEOTIDE SEQUENCE [LARGE SCALE GENOMIC DNA]</scope>
    <source>
        <strain evidence="12 13">DSM 23814</strain>
    </source>
</reference>
<dbReference type="HAMAP" id="MF_01031">
    <property type="entry name" value="LeuD_type1"/>
    <property type="match status" value="1"/>
</dbReference>
<keyword evidence="7 10" id="KW-0028">Amino-acid biosynthesis</keyword>
<dbReference type="AlphaFoldDB" id="A0A4V2FSK6"/>
<evidence type="ECO:0000256" key="5">
    <source>
        <dbReference type="ARBA" id="ARBA00011271"/>
    </source>
</evidence>
<dbReference type="EC" id="4.2.1.33" evidence="10"/>
<dbReference type="GO" id="GO:0009098">
    <property type="term" value="P:L-leucine biosynthetic process"/>
    <property type="evidence" value="ECO:0007669"/>
    <property type="project" value="UniProtKB-UniRule"/>
</dbReference>
<comment type="similarity">
    <text evidence="4 10">Belongs to the LeuD family. LeuD type 1 subfamily.</text>
</comment>
<evidence type="ECO:0000256" key="1">
    <source>
        <dbReference type="ARBA" id="ARBA00000491"/>
    </source>
</evidence>
<dbReference type="Pfam" id="PF00694">
    <property type="entry name" value="Aconitase_C"/>
    <property type="match status" value="1"/>
</dbReference>
<evidence type="ECO:0000256" key="10">
    <source>
        <dbReference type="HAMAP-Rule" id="MF_01031"/>
    </source>
</evidence>
<organism evidence="12 13">
    <name type="scientific">Advenella incenata</name>
    <dbReference type="NCBI Taxonomy" id="267800"/>
    <lineage>
        <taxon>Bacteria</taxon>
        <taxon>Pseudomonadati</taxon>
        <taxon>Pseudomonadota</taxon>
        <taxon>Betaproteobacteria</taxon>
        <taxon>Burkholderiales</taxon>
        <taxon>Alcaligenaceae</taxon>
    </lineage>
</organism>